<evidence type="ECO:0000313" key="1">
    <source>
        <dbReference type="EMBL" id="GIQ86387.1"/>
    </source>
</evidence>
<dbReference type="Proteomes" id="UP000265618">
    <property type="component" value="Unassembled WGS sequence"/>
</dbReference>
<keyword evidence="2" id="KW-1185">Reference proteome</keyword>
<comment type="caution">
    <text evidence="1">The sequence shown here is derived from an EMBL/GenBank/DDBJ whole genome shotgun (WGS) entry which is preliminary data.</text>
</comment>
<name>A0A9K3D0D9_9EUKA</name>
<protein>
    <submittedName>
        <fullName evidence="1">Uncharacterized protein</fullName>
    </submittedName>
</protein>
<evidence type="ECO:0000313" key="2">
    <source>
        <dbReference type="Proteomes" id="UP000265618"/>
    </source>
</evidence>
<reference evidence="1 2" key="1">
    <citation type="journal article" date="2018" name="PLoS ONE">
        <title>The draft genome of Kipferlia bialata reveals reductive genome evolution in fornicate parasites.</title>
        <authorList>
            <person name="Tanifuji G."/>
            <person name="Takabayashi S."/>
            <person name="Kume K."/>
            <person name="Takagi M."/>
            <person name="Nakayama T."/>
            <person name="Kamikawa R."/>
            <person name="Inagaki Y."/>
            <person name="Hashimoto T."/>
        </authorList>
    </citation>
    <scope>NUCLEOTIDE SEQUENCE [LARGE SCALE GENOMIC DNA]</scope>
    <source>
        <strain evidence="1">NY0173</strain>
    </source>
</reference>
<organism evidence="1 2">
    <name type="scientific">Kipferlia bialata</name>
    <dbReference type="NCBI Taxonomy" id="797122"/>
    <lineage>
        <taxon>Eukaryota</taxon>
        <taxon>Metamonada</taxon>
        <taxon>Carpediemonas-like organisms</taxon>
        <taxon>Kipferlia</taxon>
    </lineage>
</organism>
<dbReference type="EMBL" id="BDIP01002501">
    <property type="protein sequence ID" value="GIQ86387.1"/>
    <property type="molecule type" value="Genomic_DNA"/>
</dbReference>
<dbReference type="AlphaFoldDB" id="A0A9K3D0D9"/>
<accession>A0A9K3D0D9</accession>
<sequence length="361" mass="39773">MGPYSSPPRLSLQPASGDAWPQIPSNIHPISLGRNQLFGYDSRGTARIYTLSSDMSLSAEFVGRAHSDPINRHVFAYVQGYLVSFLQNGCAVCASWDKRYYHRMAGPGELPGSVCSAFALGAKLYLTLNTGSGVFRTYVMDMGDVVWREPSSFMESPPPPITPPSCVLVSTENTPTARRGGIRLVVIGDTAYGLWKKGLSTFTEREGWTKPEPTPHLQYALNGTCVSAVGRFLVVAPNKGSESPAALMYGLGIVTGKKQVRVYDTVSGEWGVLGVLPRGCEVYMFPPTGAMMVRKFSTGRRPPHTPQSLLEYLRERAESPQVELPPLMWADSLPELVYPHNSLQWAVTLRPYDLRKRGSRR</sequence>
<gene>
    <name evidence="1" type="ORF">KIPB_008236</name>
</gene>
<proteinExistence type="predicted"/>